<dbReference type="GO" id="GO:0009570">
    <property type="term" value="C:chloroplast stroma"/>
    <property type="evidence" value="ECO:0007669"/>
    <property type="project" value="TreeGrafter"/>
</dbReference>
<dbReference type="Pfam" id="PF00266">
    <property type="entry name" value="Aminotran_5"/>
    <property type="match status" value="1"/>
</dbReference>
<dbReference type="InterPro" id="IPR000192">
    <property type="entry name" value="Aminotrans_V_dom"/>
</dbReference>
<keyword evidence="5" id="KW-0342">GTP-binding</keyword>
<dbReference type="Proteomes" id="UP000325577">
    <property type="component" value="Linkage Group LG17"/>
</dbReference>
<protein>
    <recommendedName>
        <fullName evidence="8">Aminotransferase class V domain-containing protein</fullName>
    </recommendedName>
</protein>
<dbReference type="Gene3D" id="3.40.640.10">
    <property type="entry name" value="Type I PLP-dependent aspartate aminotransferase-like (Major domain)"/>
    <property type="match status" value="1"/>
</dbReference>
<evidence type="ECO:0000313" key="9">
    <source>
        <dbReference type="EMBL" id="KAA8535232.1"/>
    </source>
</evidence>
<dbReference type="InterPro" id="IPR022278">
    <property type="entry name" value="Pser_aminoTfrase"/>
</dbReference>
<evidence type="ECO:0000256" key="1">
    <source>
        <dbReference type="ARBA" id="ARBA00001933"/>
    </source>
</evidence>
<dbReference type="Pfam" id="PF00025">
    <property type="entry name" value="Arf"/>
    <property type="match status" value="1"/>
</dbReference>
<dbReference type="SUPFAM" id="SSF53383">
    <property type="entry name" value="PLP-dependent transferases"/>
    <property type="match status" value="1"/>
</dbReference>
<dbReference type="EMBL" id="CM018040">
    <property type="protein sequence ID" value="KAA8535232.1"/>
    <property type="molecule type" value="Genomic_DNA"/>
</dbReference>
<dbReference type="InterPro" id="IPR015424">
    <property type="entry name" value="PyrdxlP-dep_Trfase"/>
</dbReference>
<dbReference type="SMART" id="SM00177">
    <property type="entry name" value="ARF"/>
    <property type="match status" value="1"/>
</dbReference>
<evidence type="ECO:0000259" key="8">
    <source>
        <dbReference type="Pfam" id="PF00266"/>
    </source>
</evidence>
<dbReference type="Gene3D" id="3.40.50.300">
    <property type="entry name" value="P-loop containing nucleotide triphosphate hydrolases"/>
    <property type="match status" value="1"/>
</dbReference>
<dbReference type="InterPro" id="IPR015421">
    <property type="entry name" value="PyrdxlP-dep_Trfase_major"/>
</dbReference>
<keyword evidence="10" id="KW-1185">Reference proteome</keyword>
<dbReference type="SUPFAM" id="SSF52540">
    <property type="entry name" value="P-loop containing nucleoside triphosphate hydrolases"/>
    <property type="match status" value="1"/>
</dbReference>
<evidence type="ECO:0000313" key="10">
    <source>
        <dbReference type="Proteomes" id="UP000325577"/>
    </source>
</evidence>
<evidence type="ECO:0000256" key="4">
    <source>
        <dbReference type="ARBA" id="ARBA00022898"/>
    </source>
</evidence>
<dbReference type="GO" id="GO:0003924">
    <property type="term" value="F:GTPase activity"/>
    <property type="evidence" value="ECO:0007669"/>
    <property type="project" value="InterPro"/>
</dbReference>
<keyword evidence="4" id="KW-0663">Pyridoxal phosphate</keyword>
<keyword evidence="3" id="KW-0547">Nucleotide-binding</keyword>
<name>A0A5J5B005_9ASTE</name>
<accession>A0A5J5B005</accession>
<evidence type="ECO:0000256" key="6">
    <source>
        <dbReference type="ARBA" id="ARBA00029440"/>
    </source>
</evidence>
<sequence length="365" mass="41387">MSLNFRSKPVDVTKFGLIYAGVQKNVGPSGVTIVIIKKDLIGNAQGITPVMLDFKIYAENNSLYNTPPCYGIYMCGLVFEDLLAQGLSATSAEIKQGFKRAFATPWPEKLRYQIRPLWSHNFQNTHGLIFVVDSNDRDRVVEARDELRRMLNERKHKDEDDGQRSASQPIKFSDVGCDIPELKGDNFKMWKERVLLHLGWMDIDYAIRKDEPPAVTNTSTEAEIALYEHWERSNRLSVMFIKTKISAGIRGSVDQHTKVRDLLKAIDEQFVTSDKALASTLIMKFCSTRLDTVKVAVFMAKNNKSGSRSKHIDIKYLAIRERVKEGKVVIEHISTELMIADPLTKGMPPSKFKDHVMSMGLNSIM</sequence>
<dbReference type="CDD" id="cd09272">
    <property type="entry name" value="RNase_HI_RT_Ty1"/>
    <property type="match status" value="1"/>
</dbReference>
<dbReference type="GO" id="GO:0006564">
    <property type="term" value="P:L-serine biosynthetic process"/>
    <property type="evidence" value="ECO:0007669"/>
    <property type="project" value="InterPro"/>
</dbReference>
<dbReference type="InterPro" id="IPR006689">
    <property type="entry name" value="Small_GTPase_ARF/SAR"/>
</dbReference>
<evidence type="ECO:0000256" key="7">
    <source>
        <dbReference type="ARBA" id="ARBA00049007"/>
    </source>
</evidence>
<comment type="catalytic activity">
    <reaction evidence="7">
        <text>O-phospho-L-serine + 2-oxoglutarate = 3-phosphooxypyruvate + L-glutamate</text>
        <dbReference type="Rhea" id="RHEA:14329"/>
        <dbReference type="ChEBI" id="CHEBI:16810"/>
        <dbReference type="ChEBI" id="CHEBI:18110"/>
        <dbReference type="ChEBI" id="CHEBI:29985"/>
        <dbReference type="ChEBI" id="CHEBI:57524"/>
        <dbReference type="EC" id="2.6.1.52"/>
    </reaction>
</comment>
<dbReference type="OrthoDB" id="1929566at2759"/>
<proteinExistence type="predicted"/>
<reference evidence="9 10" key="1">
    <citation type="submission" date="2019-09" db="EMBL/GenBank/DDBJ databases">
        <title>A chromosome-level genome assembly of the Chinese tupelo Nyssa sinensis.</title>
        <authorList>
            <person name="Yang X."/>
            <person name="Kang M."/>
            <person name="Yang Y."/>
            <person name="Xiong H."/>
            <person name="Wang M."/>
            <person name="Zhang Z."/>
            <person name="Wang Z."/>
            <person name="Wu H."/>
            <person name="Ma T."/>
            <person name="Liu J."/>
            <person name="Xi Z."/>
        </authorList>
    </citation>
    <scope>NUCLEOTIDE SEQUENCE [LARGE SCALE GENOMIC DNA]</scope>
    <source>
        <strain evidence="9">J267</strain>
        <tissue evidence="9">Leaf</tissue>
    </source>
</reference>
<evidence type="ECO:0000256" key="3">
    <source>
        <dbReference type="ARBA" id="ARBA00022741"/>
    </source>
</evidence>
<dbReference type="PANTHER" id="PTHR43247:SF1">
    <property type="entry name" value="PHOSPHOSERINE AMINOTRANSFERASE"/>
    <property type="match status" value="1"/>
</dbReference>
<dbReference type="InterPro" id="IPR027417">
    <property type="entry name" value="P-loop_NTPase"/>
</dbReference>
<keyword evidence="2" id="KW-0808">Transferase</keyword>
<dbReference type="PANTHER" id="PTHR43247">
    <property type="entry name" value="PHOSPHOSERINE AMINOTRANSFERASE"/>
    <property type="match status" value="1"/>
</dbReference>
<gene>
    <name evidence="9" type="ORF">F0562_030235</name>
</gene>
<dbReference type="GO" id="GO:0005525">
    <property type="term" value="F:GTP binding"/>
    <property type="evidence" value="ECO:0007669"/>
    <property type="project" value="UniProtKB-KW"/>
</dbReference>
<dbReference type="GO" id="GO:0030170">
    <property type="term" value="F:pyridoxal phosphate binding"/>
    <property type="evidence" value="ECO:0007669"/>
    <property type="project" value="TreeGrafter"/>
</dbReference>
<comment type="pathway">
    <text evidence="6">Amino-acid biosynthesis.</text>
</comment>
<evidence type="ECO:0000256" key="2">
    <source>
        <dbReference type="ARBA" id="ARBA00022679"/>
    </source>
</evidence>
<organism evidence="9 10">
    <name type="scientific">Nyssa sinensis</name>
    <dbReference type="NCBI Taxonomy" id="561372"/>
    <lineage>
        <taxon>Eukaryota</taxon>
        <taxon>Viridiplantae</taxon>
        <taxon>Streptophyta</taxon>
        <taxon>Embryophyta</taxon>
        <taxon>Tracheophyta</taxon>
        <taxon>Spermatophyta</taxon>
        <taxon>Magnoliopsida</taxon>
        <taxon>eudicotyledons</taxon>
        <taxon>Gunneridae</taxon>
        <taxon>Pentapetalae</taxon>
        <taxon>asterids</taxon>
        <taxon>Cornales</taxon>
        <taxon>Nyssaceae</taxon>
        <taxon>Nyssa</taxon>
    </lineage>
</organism>
<feature type="domain" description="Aminotransferase class V" evidence="8">
    <location>
        <begin position="4"/>
        <end position="96"/>
    </location>
</feature>
<dbReference type="AlphaFoldDB" id="A0A5J5B005"/>
<evidence type="ECO:0000256" key="5">
    <source>
        <dbReference type="ARBA" id="ARBA00023134"/>
    </source>
</evidence>
<comment type="cofactor">
    <cofactor evidence="1">
        <name>pyridoxal 5'-phosphate</name>
        <dbReference type="ChEBI" id="CHEBI:597326"/>
    </cofactor>
</comment>
<dbReference type="GO" id="GO:0004648">
    <property type="term" value="F:O-phospho-L-serine:2-oxoglutarate aminotransferase activity"/>
    <property type="evidence" value="ECO:0007669"/>
    <property type="project" value="UniProtKB-EC"/>
</dbReference>